<name>A0A2T3N9D5_9GAMM</name>
<dbReference type="AlphaFoldDB" id="A0A2T3N9D5"/>
<gene>
    <name evidence="2" type="ORF">C9J01_19500</name>
</gene>
<sequence length="248" mass="27547">MVRKICVLGAFLCTNAYAEEVIDPSDLTKVYTQAAVFVNSDADIRTAGMMTGAWSENIQFAGFIEANWGELNSDKADKFSLDYKSSRTQYFQVHAMGDQKGIFPRVGLSFDYIHQKVPNAKDAHLLSVGTIGVLNPTYTNGKFMLFPNVAYAVGDISGEQVDGVMLNLFATIPVSDSGAFIQAWPEYFSVSGDNVNLNSMTYNLMLNAPLKQDRTQWLMTKLEYNSIDMNGFKADGELTLEVGVKWFF</sequence>
<dbReference type="RefSeq" id="WP_107299812.1">
    <property type="nucleotide sequence ID" value="NZ_PYMB01000012.1"/>
</dbReference>
<dbReference type="OrthoDB" id="5896825at2"/>
<feature type="chain" id="PRO_5015486176" evidence="1">
    <location>
        <begin position="19"/>
        <end position="248"/>
    </location>
</feature>
<feature type="signal peptide" evidence="1">
    <location>
        <begin position="1"/>
        <end position="18"/>
    </location>
</feature>
<comment type="caution">
    <text evidence="2">The sequence shown here is derived from an EMBL/GenBank/DDBJ whole genome shotgun (WGS) entry which is preliminary data.</text>
</comment>
<protein>
    <submittedName>
        <fullName evidence="2">Uncharacterized protein</fullName>
    </submittedName>
</protein>
<evidence type="ECO:0000313" key="3">
    <source>
        <dbReference type="Proteomes" id="UP000241346"/>
    </source>
</evidence>
<dbReference type="EMBL" id="PYMB01000012">
    <property type="protein sequence ID" value="PSW10045.1"/>
    <property type="molecule type" value="Genomic_DNA"/>
</dbReference>
<evidence type="ECO:0000313" key="2">
    <source>
        <dbReference type="EMBL" id="PSW10045.1"/>
    </source>
</evidence>
<organism evidence="2 3">
    <name type="scientific">Photobacterium rosenbergii</name>
    <dbReference type="NCBI Taxonomy" id="294936"/>
    <lineage>
        <taxon>Bacteria</taxon>
        <taxon>Pseudomonadati</taxon>
        <taxon>Pseudomonadota</taxon>
        <taxon>Gammaproteobacteria</taxon>
        <taxon>Vibrionales</taxon>
        <taxon>Vibrionaceae</taxon>
        <taxon>Photobacterium</taxon>
    </lineage>
</organism>
<accession>A0A2T3N9D5</accession>
<proteinExistence type="predicted"/>
<keyword evidence="1" id="KW-0732">Signal</keyword>
<evidence type="ECO:0000256" key="1">
    <source>
        <dbReference type="SAM" id="SignalP"/>
    </source>
</evidence>
<reference evidence="2 3" key="1">
    <citation type="submission" date="2018-03" db="EMBL/GenBank/DDBJ databases">
        <title>Whole genome sequencing of Histamine producing bacteria.</title>
        <authorList>
            <person name="Butler K."/>
        </authorList>
    </citation>
    <scope>NUCLEOTIDE SEQUENCE [LARGE SCALE GENOMIC DNA]</scope>
    <source>
        <strain evidence="2 3">DSM 19138</strain>
    </source>
</reference>
<dbReference type="Proteomes" id="UP000241346">
    <property type="component" value="Unassembled WGS sequence"/>
</dbReference>